<reference evidence="1" key="1">
    <citation type="journal article" date="2021" name="Genome Biol. Evol.">
        <title>A High-Quality Reference Genome for a Parasitic Bivalve with Doubly Uniparental Inheritance (Bivalvia: Unionida).</title>
        <authorList>
            <person name="Smith C.H."/>
        </authorList>
    </citation>
    <scope>NUCLEOTIDE SEQUENCE</scope>
    <source>
        <strain evidence="1">CHS0354</strain>
    </source>
</reference>
<dbReference type="EMBL" id="JAEAOA010000272">
    <property type="protein sequence ID" value="KAK3595472.1"/>
    <property type="molecule type" value="Genomic_DNA"/>
</dbReference>
<keyword evidence="2" id="KW-1185">Reference proteome</keyword>
<accession>A0AAE0W004</accession>
<protein>
    <submittedName>
        <fullName evidence="1">Uncharacterized protein</fullName>
    </submittedName>
</protein>
<evidence type="ECO:0000313" key="1">
    <source>
        <dbReference type="EMBL" id="KAK3595472.1"/>
    </source>
</evidence>
<organism evidence="1 2">
    <name type="scientific">Potamilus streckersoni</name>
    <dbReference type="NCBI Taxonomy" id="2493646"/>
    <lineage>
        <taxon>Eukaryota</taxon>
        <taxon>Metazoa</taxon>
        <taxon>Spiralia</taxon>
        <taxon>Lophotrochozoa</taxon>
        <taxon>Mollusca</taxon>
        <taxon>Bivalvia</taxon>
        <taxon>Autobranchia</taxon>
        <taxon>Heteroconchia</taxon>
        <taxon>Palaeoheterodonta</taxon>
        <taxon>Unionida</taxon>
        <taxon>Unionoidea</taxon>
        <taxon>Unionidae</taxon>
        <taxon>Ambleminae</taxon>
        <taxon>Lampsilini</taxon>
        <taxon>Potamilus</taxon>
    </lineage>
</organism>
<evidence type="ECO:0000313" key="2">
    <source>
        <dbReference type="Proteomes" id="UP001195483"/>
    </source>
</evidence>
<comment type="caution">
    <text evidence="1">The sequence shown here is derived from an EMBL/GenBank/DDBJ whole genome shotgun (WGS) entry which is preliminary data.</text>
</comment>
<reference evidence="1" key="2">
    <citation type="journal article" date="2021" name="Genome Biol. Evol.">
        <title>Developing a high-quality reference genome for a parasitic bivalve with doubly uniparental inheritance (Bivalvia: Unionida).</title>
        <authorList>
            <person name="Smith C.H."/>
        </authorList>
    </citation>
    <scope>NUCLEOTIDE SEQUENCE</scope>
    <source>
        <strain evidence="1">CHS0354</strain>
        <tissue evidence="1">Mantle</tissue>
    </source>
</reference>
<gene>
    <name evidence="1" type="ORF">CHS0354_003460</name>
</gene>
<dbReference type="AlphaFoldDB" id="A0AAE0W004"/>
<proteinExistence type="predicted"/>
<name>A0AAE0W004_9BIVA</name>
<sequence length="86" mass="10089">MLKNLRHVHYVPFQIWNSNVLIDDYIAEARIKDHGTEDGETKKYELFGKGKQKDQIMPGTLNVECVKGRHILTTVLFLPWTNNEKY</sequence>
<reference evidence="1" key="3">
    <citation type="submission" date="2023-05" db="EMBL/GenBank/DDBJ databases">
        <authorList>
            <person name="Smith C.H."/>
        </authorList>
    </citation>
    <scope>NUCLEOTIDE SEQUENCE</scope>
    <source>
        <strain evidence="1">CHS0354</strain>
        <tissue evidence="1">Mantle</tissue>
    </source>
</reference>
<dbReference type="Proteomes" id="UP001195483">
    <property type="component" value="Unassembled WGS sequence"/>
</dbReference>